<dbReference type="InterPro" id="IPR008698">
    <property type="entry name" value="NDUB7"/>
</dbReference>
<evidence type="ECO:0000256" key="10">
    <source>
        <dbReference type="ARBA" id="ARBA00023128"/>
    </source>
</evidence>
<comment type="function">
    <text evidence="1">Accessory subunit of the mitochondrial membrane respiratory chain NADH dehydrogenase (Complex I), that is believed not to be involved in catalysis. Complex I functions in the transfer of electrons from NADH to the respiratory chain. The immediate electron acceptor for the enzyme is believed to be ubiquinone.</text>
</comment>
<dbReference type="EMBL" id="CAXHTA020000016">
    <property type="protein sequence ID" value="CAL5226846.1"/>
    <property type="molecule type" value="Genomic_DNA"/>
</dbReference>
<keyword evidence="8" id="KW-0999">Mitochondrion inner membrane</keyword>
<comment type="caution">
    <text evidence="13">The sequence shown here is derived from an EMBL/GenBank/DDBJ whole genome shotgun (WGS) entry which is preliminary data.</text>
</comment>
<dbReference type="Pfam" id="PF05676">
    <property type="entry name" value="NDUF_B7"/>
    <property type="match status" value="1"/>
</dbReference>
<accession>A0ABP1G3S1</accession>
<comment type="similarity">
    <text evidence="4">Belongs to the complex I NDUFB7 subunit family.</text>
</comment>
<evidence type="ECO:0000256" key="3">
    <source>
        <dbReference type="ARBA" id="ARBA00004637"/>
    </source>
</evidence>
<gene>
    <name evidence="13" type="primary">g9712</name>
    <name evidence="13" type="ORF">VP750_LOCUS8752</name>
</gene>
<evidence type="ECO:0000256" key="9">
    <source>
        <dbReference type="ARBA" id="ARBA00022982"/>
    </source>
</evidence>
<evidence type="ECO:0000256" key="11">
    <source>
        <dbReference type="ARBA" id="ARBA00023136"/>
    </source>
</evidence>
<protein>
    <recommendedName>
        <fullName evidence="5">NADH dehydrogenase [ubiquinone] 1 beta subcomplex subunit 7</fullName>
    </recommendedName>
</protein>
<name>A0ABP1G3S1_9CHLO</name>
<evidence type="ECO:0000256" key="2">
    <source>
        <dbReference type="ARBA" id="ARBA00004569"/>
    </source>
</evidence>
<keyword evidence="11" id="KW-0472">Membrane</keyword>
<sequence>MRASQEELRKAKVFVGHRDFCAHLLIPLNKCRRKTFYLPWKCEHERHEYEKCEYSEYKRRVLKKQMLDEQGKK</sequence>
<comment type="subcellular location">
    <subcellularLocation>
        <location evidence="3">Mitochondrion inner membrane</location>
        <topology evidence="3">Peripheral membrane protein</topology>
    </subcellularLocation>
    <subcellularLocation>
        <location evidence="2">Mitochondrion intermembrane space</location>
    </subcellularLocation>
</comment>
<evidence type="ECO:0000256" key="8">
    <source>
        <dbReference type="ARBA" id="ARBA00022792"/>
    </source>
</evidence>
<dbReference type="PROSITE" id="PS51808">
    <property type="entry name" value="CHCH"/>
    <property type="match status" value="1"/>
</dbReference>
<evidence type="ECO:0000256" key="5">
    <source>
        <dbReference type="ARBA" id="ARBA00018677"/>
    </source>
</evidence>
<evidence type="ECO:0000313" key="13">
    <source>
        <dbReference type="EMBL" id="CAL5226846.1"/>
    </source>
</evidence>
<keyword evidence="6" id="KW-0813">Transport</keyword>
<reference evidence="13 14" key="1">
    <citation type="submission" date="2024-06" db="EMBL/GenBank/DDBJ databases">
        <authorList>
            <person name="Kraege A."/>
            <person name="Thomma B."/>
        </authorList>
    </citation>
    <scope>NUCLEOTIDE SEQUENCE [LARGE SCALE GENOMIC DNA]</scope>
</reference>
<evidence type="ECO:0000256" key="4">
    <source>
        <dbReference type="ARBA" id="ARBA00008006"/>
    </source>
</evidence>
<evidence type="ECO:0000256" key="1">
    <source>
        <dbReference type="ARBA" id="ARBA00003195"/>
    </source>
</evidence>
<dbReference type="Proteomes" id="UP001497392">
    <property type="component" value="Unassembled WGS sequence"/>
</dbReference>
<organism evidence="13 14">
    <name type="scientific">Coccomyxa viridis</name>
    <dbReference type="NCBI Taxonomy" id="1274662"/>
    <lineage>
        <taxon>Eukaryota</taxon>
        <taxon>Viridiplantae</taxon>
        <taxon>Chlorophyta</taxon>
        <taxon>core chlorophytes</taxon>
        <taxon>Trebouxiophyceae</taxon>
        <taxon>Trebouxiophyceae incertae sedis</taxon>
        <taxon>Coccomyxaceae</taxon>
        <taxon>Coccomyxa</taxon>
    </lineage>
</organism>
<proteinExistence type="inferred from homology"/>
<evidence type="ECO:0000256" key="12">
    <source>
        <dbReference type="ARBA" id="ARBA00023157"/>
    </source>
</evidence>
<keyword evidence="14" id="KW-1185">Reference proteome</keyword>
<evidence type="ECO:0000313" key="14">
    <source>
        <dbReference type="Proteomes" id="UP001497392"/>
    </source>
</evidence>
<evidence type="ECO:0000256" key="7">
    <source>
        <dbReference type="ARBA" id="ARBA00022660"/>
    </source>
</evidence>
<keyword evidence="7" id="KW-0679">Respiratory chain</keyword>
<dbReference type="PANTHER" id="PTHR20900">
    <property type="entry name" value="NADH:UBIQUINONE OXIDOREDUCTASE B18-LIKE SUBUNIT"/>
    <property type="match status" value="1"/>
</dbReference>
<keyword evidence="9" id="KW-0249">Electron transport</keyword>
<dbReference type="PANTHER" id="PTHR20900:SF0">
    <property type="entry name" value="NADH DEHYDROGENASE [UBIQUINONE] 1 BETA SUBCOMPLEX SUBUNIT 7"/>
    <property type="match status" value="1"/>
</dbReference>
<keyword evidence="12" id="KW-1015">Disulfide bond</keyword>
<evidence type="ECO:0000256" key="6">
    <source>
        <dbReference type="ARBA" id="ARBA00022448"/>
    </source>
</evidence>
<keyword evidence="10" id="KW-0496">Mitochondrion</keyword>